<dbReference type="Gene3D" id="3.90.1150.10">
    <property type="entry name" value="Aspartate Aminotransferase, domain 1"/>
    <property type="match status" value="1"/>
</dbReference>
<evidence type="ECO:0000256" key="2">
    <source>
        <dbReference type="ARBA" id="ARBA00011738"/>
    </source>
</evidence>
<dbReference type="InterPro" id="IPR015421">
    <property type="entry name" value="PyrdxlP-dep_Trfase_major"/>
</dbReference>
<evidence type="ECO:0000256" key="1">
    <source>
        <dbReference type="ARBA" id="ARBA00001933"/>
    </source>
</evidence>
<comment type="subunit">
    <text evidence="2">Homodimer.</text>
</comment>
<dbReference type="SUPFAM" id="SSF47336">
    <property type="entry name" value="ACP-like"/>
    <property type="match status" value="1"/>
</dbReference>
<dbReference type="RefSeq" id="WP_093728435.1">
    <property type="nucleotide sequence ID" value="NZ_FMZB01000012.1"/>
</dbReference>
<evidence type="ECO:0000313" key="7">
    <source>
        <dbReference type="Proteomes" id="UP000198666"/>
    </source>
</evidence>
<reference evidence="7" key="1">
    <citation type="submission" date="2016-10" db="EMBL/GenBank/DDBJ databases">
        <authorList>
            <person name="Varghese N."/>
            <person name="Submissions S."/>
        </authorList>
    </citation>
    <scope>NUCLEOTIDE SEQUENCE [LARGE SCALE GENOMIC DNA]</scope>
    <source>
        <strain evidence="7">DSM 21620</strain>
    </source>
</reference>
<gene>
    <name evidence="6" type="ORF">SAMN05421663_11252</name>
</gene>
<evidence type="ECO:0000259" key="5">
    <source>
        <dbReference type="Pfam" id="PF00550"/>
    </source>
</evidence>
<dbReference type="EMBL" id="FMZB01000012">
    <property type="protein sequence ID" value="SDD51463.1"/>
    <property type="molecule type" value="Genomic_DNA"/>
</dbReference>
<dbReference type="InterPro" id="IPR015422">
    <property type="entry name" value="PyrdxlP-dep_Trfase_small"/>
</dbReference>
<dbReference type="SUPFAM" id="SSF53383">
    <property type="entry name" value="PLP-dependent transferases"/>
    <property type="match status" value="1"/>
</dbReference>
<feature type="domain" description="Aminotransferase class I/classII large" evidence="4">
    <location>
        <begin position="136"/>
        <end position="479"/>
    </location>
</feature>
<feature type="domain" description="Carrier" evidence="5">
    <location>
        <begin position="10"/>
        <end position="76"/>
    </location>
</feature>
<dbReference type="Pfam" id="PF00550">
    <property type="entry name" value="PP-binding"/>
    <property type="match status" value="1"/>
</dbReference>
<evidence type="ECO:0000313" key="6">
    <source>
        <dbReference type="EMBL" id="SDD51463.1"/>
    </source>
</evidence>
<dbReference type="AlphaFoldDB" id="A0A1G6VDJ7"/>
<dbReference type="PANTHER" id="PTHR13693:SF3">
    <property type="entry name" value="LD36009P"/>
    <property type="match status" value="1"/>
</dbReference>
<keyword evidence="3" id="KW-0808">Transferase</keyword>
<dbReference type="GO" id="GO:0030170">
    <property type="term" value="F:pyridoxal phosphate binding"/>
    <property type="evidence" value="ECO:0007669"/>
    <property type="project" value="InterPro"/>
</dbReference>
<sequence>MITNEKVSQIIMQHLADITGYDKLEISYTSSLVNDLGLDSMMIMDFHRLLLMDFPEIKTIDLEVVFQQEDTTVKDISLLVRQATGMDVDTGSRSIIEDFPEIHDFHQFLQTKKMVPYFRKSEGIASNKIIIDGQVLLNFSTYNYLGLNGDSEINETVIDAIARHGTSVSGSRLLCGEIGIHRELERKIADFIGTEDAIIQVGGHSTNVNTIGNIVNEEDLILHDALSHNSIIQGALLSRAKRKPFKHNDMQHLEEELKKLRTKFRRTLIIAEGVYSMDGDICNLPELIRLKEKYNAILMVDEAHSIGTIGRNGRGVTSHFGINPEKVDILMGTLSKSLNSCGGYIAGNKKFINYLKYNSPGFIFSVGMTPSNAAAALASLMICERDGYLFEQLKTNYTHFLEGLKKLGADTGESSRTPIIPLITRDSDKALEFAESLFQQGVNAMPIVYPAVKESEARIRFFISAAHTIEDLDAALDIIQKNMPILTSEKDILTINP</sequence>
<dbReference type="PANTHER" id="PTHR13693">
    <property type="entry name" value="CLASS II AMINOTRANSFERASE/8-AMINO-7-OXONONANOATE SYNTHASE"/>
    <property type="match status" value="1"/>
</dbReference>
<dbReference type="InterPro" id="IPR009081">
    <property type="entry name" value="PP-bd_ACP"/>
</dbReference>
<dbReference type="InterPro" id="IPR004839">
    <property type="entry name" value="Aminotransferase_I/II_large"/>
</dbReference>
<dbReference type="STRING" id="361279.SAMN05421663_11252"/>
<dbReference type="Proteomes" id="UP000198666">
    <property type="component" value="Unassembled WGS sequence"/>
</dbReference>
<dbReference type="GO" id="GO:0016740">
    <property type="term" value="F:transferase activity"/>
    <property type="evidence" value="ECO:0007669"/>
    <property type="project" value="UniProtKB-KW"/>
</dbReference>
<dbReference type="OrthoDB" id="9807157at2"/>
<dbReference type="Pfam" id="PF00155">
    <property type="entry name" value="Aminotran_1_2"/>
    <property type="match status" value="1"/>
</dbReference>
<accession>A0A1G6VDJ7</accession>
<dbReference type="InterPro" id="IPR015424">
    <property type="entry name" value="PyrdxlP-dep_Trfase"/>
</dbReference>
<dbReference type="Gene3D" id="3.40.640.10">
    <property type="entry name" value="Type I PLP-dependent aspartate aminotransferase-like (Major domain)"/>
    <property type="match status" value="1"/>
</dbReference>
<name>A0A1G6VDJ7_9BACI</name>
<dbReference type="InterPro" id="IPR050087">
    <property type="entry name" value="AON_synthase_class-II"/>
</dbReference>
<proteinExistence type="predicted"/>
<evidence type="ECO:0000256" key="3">
    <source>
        <dbReference type="ARBA" id="ARBA00022679"/>
    </source>
</evidence>
<dbReference type="Gene3D" id="1.10.1200.10">
    <property type="entry name" value="ACP-like"/>
    <property type="match status" value="1"/>
</dbReference>
<dbReference type="CDD" id="cd06454">
    <property type="entry name" value="KBL_like"/>
    <property type="match status" value="1"/>
</dbReference>
<keyword evidence="7" id="KW-1185">Reference proteome</keyword>
<comment type="cofactor">
    <cofactor evidence="1">
        <name>pyridoxal 5'-phosphate</name>
        <dbReference type="ChEBI" id="CHEBI:597326"/>
    </cofactor>
</comment>
<evidence type="ECO:0000259" key="4">
    <source>
        <dbReference type="Pfam" id="PF00155"/>
    </source>
</evidence>
<organism evidence="6 7">
    <name type="scientific">Terribacillus halophilus</name>
    <dbReference type="NCBI Taxonomy" id="361279"/>
    <lineage>
        <taxon>Bacteria</taxon>
        <taxon>Bacillati</taxon>
        <taxon>Bacillota</taxon>
        <taxon>Bacilli</taxon>
        <taxon>Bacillales</taxon>
        <taxon>Bacillaceae</taxon>
        <taxon>Terribacillus</taxon>
    </lineage>
</organism>
<protein>
    <submittedName>
        <fullName evidence="6">8-amino-7-oxononanoate synthase</fullName>
    </submittedName>
</protein>
<dbReference type="InterPro" id="IPR036736">
    <property type="entry name" value="ACP-like_sf"/>
</dbReference>